<name>A0A1I2MS35_9BACL</name>
<sequence>MFGGGAKEEGRMDEGSAGGGGRPGSVSHLRKMEDCRVGEFQNEEIPGWDQCLWVAAEGLGGTMGGWMLTD</sequence>
<evidence type="ECO:0000313" key="3">
    <source>
        <dbReference type="Proteomes" id="UP000198661"/>
    </source>
</evidence>
<accession>A0A1I2MS35</accession>
<feature type="region of interest" description="Disordered" evidence="1">
    <location>
        <begin position="1"/>
        <end position="28"/>
    </location>
</feature>
<organism evidence="2 3">
    <name type="scientific">Planifilum fulgidum</name>
    <dbReference type="NCBI Taxonomy" id="201973"/>
    <lineage>
        <taxon>Bacteria</taxon>
        <taxon>Bacillati</taxon>
        <taxon>Bacillota</taxon>
        <taxon>Bacilli</taxon>
        <taxon>Bacillales</taxon>
        <taxon>Thermoactinomycetaceae</taxon>
        <taxon>Planifilum</taxon>
    </lineage>
</organism>
<keyword evidence="3" id="KW-1185">Reference proteome</keyword>
<dbReference type="AlphaFoldDB" id="A0A1I2MS35"/>
<proteinExistence type="predicted"/>
<evidence type="ECO:0000313" key="2">
    <source>
        <dbReference type="EMBL" id="SFF94385.1"/>
    </source>
</evidence>
<gene>
    <name evidence="2" type="ORF">SAMN04488025_10994</name>
</gene>
<reference evidence="2 3" key="1">
    <citation type="submission" date="2016-10" db="EMBL/GenBank/DDBJ databases">
        <authorList>
            <person name="de Groot N.N."/>
        </authorList>
    </citation>
    <scope>NUCLEOTIDE SEQUENCE [LARGE SCALE GENOMIC DNA]</scope>
    <source>
        <strain evidence="2 3">DSM 44945</strain>
    </source>
</reference>
<evidence type="ECO:0000256" key="1">
    <source>
        <dbReference type="SAM" id="MobiDB-lite"/>
    </source>
</evidence>
<dbReference type="EMBL" id="FOOK01000009">
    <property type="protein sequence ID" value="SFF94385.1"/>
    <property type="molecule type" value="Genomic_DNA"/>
</dbReference>
<protein>
    <submittedName>
        <fullName evidence="2">Uncharacterized protein</fullName>
    </submittedName>
</protein>
<feature type="compositionally biased region" description="Basic and acidic residues" evidence="1">
    <location>
        <begin position="1"/>
        <end position="14"/>
    </location>
</feature>
<dbReference type="Proteomes" id="UP000198661">
    <property type="component" value="Unassembled WGS sequence"/>
</dbReference>